<dbReference type="EMBL" id="WOAA01000001">
    <property type="protein sequence ID" value="MUG64675.1"/>
    <property type="molecule type" value="Genomic_DNA"/>
</dbReference>
<dbReference type="Pfam" id="PF01258">
    <property type="entry name" value="zf-dskA_traR"/>
    <property type="match status" value="1"/>
</dbReference>
<evidence type="ECO:0000256" key="1">
    <source>
        <dbReference type="ARBA" id="ARBA00022723"/>
    </source>
</evidence>
<keyword evidence="2" id="KW-0863">Zinc-finger</keyword>
<proteinExistence type="predicted"/>
<dbReference type="RefSeq" id="WP_095263184.1">
    <property type="nucleotide sequence ID" value="NZ_NPBY01000003.1"/>
</dbReference>
<organism evidence="7 8">
    <name type="scientific">Paenibacillus campinasensis</name>
    <dbReference type="NCBI Taxonomy" id="66347"/>
    <lineage>
        <taxon>Bacteria</taxon>
        <taxon>Bacillati</taxon>
        <taxon>Bacillota</taxon>
        <taxon>Bacilli</taxon>
        <taxon>Bacillales</taxon>
        <taxon>Paenibacillaceae</taxon>
        <taxon>Paenibacillus</taxon>
    </lineage>
</organism>
<dbReference type="Gene3D" id="1.20.120.910">
    <property type="entry name" value="DksA, coiled-coil domain"/>
    <property type="match status" value="1"/>
</dbReference>
<dbReference type="NCBIfam" id="TIGR02890">
    <property type="entry name" value="bacill_yteA"/>
    <property type="match status" value="1"/>
</dbReference>
<dbReference type="OrthoDB" id="9811543at2"/>
<evidence type="ECO:0000313" key="6">
    <source>
        <dbReference type="EMBL" id="MUG64675.1"/>
    </source>
</evidence>
<evidence type="ECO:0000313" key="8">
    <source>
        <dbReference type="Proteomes" id="UP000215596"/>
    </source>
</evidence>
<protein>
    <submittedName>
        <fullName evidence="7">Molecular chaperone DnaK</fullName>
    </submittedName>
</protein>
<dbReference type="SUPFAM" id="SSF57716">
    <property type="entry name" value="Glucocorticoid receptor-like (DNA-binding domain)"/>
    <property type="match status" value="1"/>
</dbReference>
<evidence type="ECO:0000313" key="7">
    <source>
        <dbReference type="EMBL" id="PAD80392.1"/>
    </source>
</evidence>
<dbReference type="PROSITE" id="PS51128">
    <property type="entry name" value="ZF_DKSA_2"/>
    <property type="match status" value="1"/>
</dbReference>
<dbReference type="AlphaFoldDB" id="A0A268F4U6"/>
<reference evidence="6 9" key="2">
    <citation type="submission" date="2019-11" db="EMBL/GenBank/DDBJ databases">
        <title>Draft genome sequences of five Paenibacillus species of dairy origin.</title>
        <authorList>
            <person name="Olajide A.M."/>
            <person name="Chen S."/>
            <person name="Lapointe G."/>
        </authorList>
    </citation>
    <scope>NUCLEOTIDE SEQUENCE [LARGE SCALE GENOMIC DNA]</scope>
    <source>
        <strain evidence="6 9">3CS1</strain>
    </source>
</reference>
<keyword evidence="9" id="KW-1185">Reference proteome</keyword>
<dbReference type="SUPFAM" id="SSF109635">
    <property type="entry name" value="DnaK suppressor protein DksA, alpha-hairpin domain"/>
    <property type="match status" value="1"/>
</dbReference>
<evidence type="ECO:0000259" key="5">
    <source>
        <dbReference type="Pfam" id="PF01258"/>
    </source>
</evidence>
<gene>
    <name evidence="7" type="ORF">CHH67_01420</name>
    <name evidence="6" type="ORF">GNP94_01470</name>
</gene>
<dbReference type="GO" id="GO:0008270">
    <property type="term" value="F:zinc ion binding"/>
    <property type="evidence" value="ECO:0007669"/>
    <property type="project" value="UniProtKB-KW"/>
</dbReference>
<keyword evidence="3" id="KW-0862">Zinc</keyword>
<comment type="caution">
    <text evidence="7">The sequence shown here is derived from an EMBL/GenBank/DDBJ whole genome shotgun (WGS) entry which is preliminary data.</text>
</comment>
<dbReference type="PANTHER" id="PTHR33823:SF4">
    <property type="entry name" value="GENERAL STRESS PROTEIN 16O"/>
    <property type="match status" value="1"/>
</dbReference>
<dbReference type="InterPro" id="IPR037187">
    <property type="entry name" value="DnaK_N"/>
</dbReference>
<accession>A0A268F4U6</accession>
<evidence type="ECO:0000256" key="3">
    <source>
        <dbReference type="ARBA" id="ARBA00022833"/>
    </source>
</evidence>
<dbReference type="EMBL" id="NPBY01000003">
    <property type="protein sequence ID" value="PAD80392.1"/>
    <property type="molecule type" value="Genomic_DNA"/>
</dbReference>
<feature type="domain" description="Zinc finger DksA/TraR C4-type" evidence="5">
    <location>
        <begin position="90"/>
        <end position="117"/>
    </location>
</feature>
<dbReference type="InterPro" id="IPR000962">
    <property type="entry name" value="Znf_DskA_TraR"/>
</dbReference>
<evidence type="ECO:0000256" key="4">
    <source>
        <dbReference type="PROSITE-ProRule" id="PRU00510"/>
    </source>
</evidence>
<feature type="zinc finger region" description="dksA C4-type" evidence="4">
    <location>
        <begin position="95"/>
        <end position="119"/>
    </location>
</feature>
<dbReference type="Proteomes" id="UP000215596">
    <property type="component" value="Unassembled WGS sequence"/>
</dbReference>
<evidence type="ECO:0000256" key="2">
    <source>
        <dbReference type="ARBA" id="ARBA00022771"/>
    </source>
</evidence>
<keyword evidence="1" id="KW-0479">Metal-binding</keyword>
<sequence length="248" mass="28563">MSHLTQEQIRRLKQRLMERKAELESRMVHNDQHGMGESERDYTGELSHIDNHPGDLATEVYEREKDLALQDRMDLELQRVIFSLEAIHHGRYGTCIICGEAIPYERLEAVPDTQYCLKDNPRQNPSHDRPVEEEFLHPPFGRSSLDEHEYSGFDGEDAWQIVESWGNSNSPALAEGNNIDSYNEMDIEHEDDQGGFVEVYENFVATNIDGTDVFFVRSPQYVEYIQRGEGSFLLDPNVPGEDDDDTLI</sequence>
<dbReference type="PANTHER" id="PTHR33823">
    <property type="entry name" value="RNA POLYMERASE-BINDING TRANSCRIPTION FACTOR DKSA-RELATED"/>
    <property type="match status" value="1"/>
</dbReference>
<evidence type="ECO:0000313" key="9">
    <source>
        <dbReference type="Proteomes" id="UP000435177"/>
    </source>
</evidence>
<dbReference type="InterPro" id="IPR014240">
    <property type="entry name" value="YteA"/>
</dbReference>
<dbReference type="Proteomes" id="UP000435177">
    <property type="component" value="Unassembled WGS sequence"/>
</dbReference>
<name>A0A268F4U6_9BACL</name>
<reference evidence="7 8" key="1">
    <citation type="submission" date="2017-07" db="EMBL/GenBank/DDBJ databases">
        <title>Isolation and whole genome analysis of endospore-forming bacteria from heroin.</title>
        <authorList>
            <person name="Kalinowski J."/>
            <person name="Ahrens B."/>
            <person name="Al-Dilaimi A."/>
            <person name="Winkler A."/>
            <person name="Wibberg D."/>
            <person name="Schleenbecker U."/>
            <person name="Ruckert C."/>
            <person name="Wolfel R."/>
            <person name="Grass G."/>
        </authorList>
    </citation>
    <scope>NUCLEOTIDE SEQUENCE [LARGE SCALE GENOMIC DNA]</scope>
    <source>
        <strain evidence="7 8">7537-G1</strain>
    </source>
</reference>